<comment type="cofactor">
    <cofactor evidence="8">
        <name>Mg(2+)</name>
        <dbReference type="ChEBI" id="CHEBI:18420"/>
    </cofactor>
    <text evidence="8">Binds 1 Mg(2+) ion per subunit.</text>
</comment>
<dbReference type="InterPro" id="IPR005811">
    <property type="entry name" value="SUCC_ACL_C"/>
</dbReference>
<dbReference type="GO" id="GO:0042709">
    <property type="term" value="C:succinate-CoA ligase complex"/>
    <property type="evidence" value="ECO:0007669"/>
    <property type="project" value="TreeGrafter"/>
</dbReference>
<keyword evidence="6 8" id="KW-0067">ATP-binding</keyword>
<feature type="binding site" evidence="8">
    <location>
        <position position="88"/>
    </location>
    <ligand>
        <name>ATP</name>
        <dbReference type="ChEBI" id="CHEBI:30616"/>
    </ligand>
</feature>
<dbReference type="NCBIfam" id="TIGR01016">
    <property type="entry name" value="sucCoAbeta"/>
    <property type="match status" value="1"/>
</dbReference>
<dbReference type="UniPathway" id="UPA00223">
    <property type="reaction ID" value="UER00999"/>
</dbReference>
<accession>A0A510HFK0</accession>
<dbReference type="InterPro" id="IPR013650">
    <property type="entry name" value="ATP-grasp_succ-CoA_synth-type"/>
</dbReference>
<dbReference type="GO" id="GO:0006099">
    <property type="term" value="P:tricarboxylic acid cycle"/>
    <property type="evidence" value="ECO:0007669"/>
    <property type="project" value="UniProtKB-UniRule"/>
</dbReference>
<feature type="domain" description="ATP-grasp" evidence="9">
    <location>
        <begin position="52"/>
        <end position="262"/>
    </location>
</feature>
<dbReference type="GO" id="GO:0005829">
    <property type="term" value="C:cytosol"/>
    <property type="evidence" value="ECO:0007669"/>
    <property type="project" value="TreeGrafter"/>
</dbReference>
<dbReference type="InterPro" id="IPR005809">
    <property type="entry name" value="Succ_CoA_ligase-like_bsu"/>
</dbReference>
<dbReference type="PANTHER" id="PTHR11815">
    <property type="entry name" value="SUCCINYL-COA SYNTHETASE BETA CHAIN"/>
    <property type="match status" value="1"/>
</dbReference>
<dbReference type="GO" id="GO:0006104">
    <property type="term" value="P:succinyl-CoA metabolic process"/>
    <property type="evidence" value="ECO:0007669"/>
    <property type="project" value="TreeGrafter"/>
</dbReference>
<dbReference type="Gene3D" id="3.30.470.20">
    <property type="entry name" value="ATP-grasp fold, B domain"/>
    <property type="match status" value="1"/>
</dbReference>
<dbReference type="HAMAP" id="MF_00558">
    <property type="entry name" value="Succ_CoA_beta"/>
    <property type="match status" value="1"/>
</dbReference>
<proteinExistence type="inferred from homology"/>
<dbReference type="PROSITE" id="PS01217">
    <property type="entry name" value="SUCCINYL_COA_LIG_3"/>
    <property type="match status" value="1"/>
</dbReference>
<name>A0A510HFK0_9ACTN</name>
<evidence type="ECO:0000259" key="9">
    <source>
        <dbReference type="PROSITE" id="PS50975"/>
    </source>
</evidence>
<dbReference type="Pfam" id="PF08442">
    <property type="entry name" value="ATP-grasp_2"/>
    <property type="match status" value="1"/>
</dbReference>
<dbReference type="SUPFAM" id="SSF56059">
    <property type="entry name" value="Glutathione synthetase ATP-binding domain-like"/>
    <property type="match status" value="1"/>
</dbReference>
<dbReference type="GO" id="GO:0005524">
    <property type="term" value="F:ATP binding"/>
    <property type="evidence" value="ECO:0007669"/>
    <property type="project" value="UniProtKB-UniRule"/>
</dbReference>
<evidence type="ECO:0000313" key="10">
    <source>
        <dbReference type="EMBL" id="BBL78730.1"/>
    </source>
</evidence>
<dbReference type="GO" id="GO:0000287">
    <property type="term" value="F:magnesium ion binding"/>
    <property type="evidence" value="ECO:0007669"/>
    <property type="project" value="UniProtKB-UniRule"/>
</dbReference>
<keyword evidence="5 8" id="KW-0547">Nucleotide-binding</keyword>
<feature type="binding site" evidence="8">
    <location>
        <begin position="356"/>
        <end position="358"/>
    </location>
    <ligand>
        <name>substrate</name>
        <note>ligand shared with subunit alpha</note>
    </ligand>
</feature>
<reference evidence="10" key="1">
    <citation type="journal article" date="2019" name="Microbiol. Resour. Announc.">
        <title>Complete Genome Sequence of Rubrobacter xylanophilus Strain AA3-22, Isolated from Arima Onsen in Japan.</title>
        <authorList>
            <person name="Tomariguchi N."/>
            <person name="Miyazaki K."/>
        </authorList>
    </citation>
    <scope>NUCLEOTIDE SEQUENCE [LARGE SCALE GENOMIC DNA]</scope>
    <source>
        <strain evidence="10">AA3-22</strain>
    </source>
</reference>
<sequence length="426" mass="45167">MKPPLTAAVEHLGRTSGKQLSPGALYNPLATGRATAKERGVSGLDLYEHQGKELLRRFGLRTLRGVVADTPEEARRAAERLGGTVAVKAQVLTGGRGKAGGIKVARSPEEAEEAAQKILGMDIRGHTVRRLLVESGADIQREMYLSVMVDRENRRPLILFSTEGGVDIEEVAETKPEAIVRLHVDPLVGLLPYQVRELTFASGLSGETARDFGGAVQKLYEAFRGADASLVEINPLVVTGEGRIVALDAKVTVDDSSLYRHPDIAGWKDVEAADPQEHRAQEVGLQYVKLDGDVGILGNGAGLVMSTLDVVAQAGGSPANFCDVGGGADAEKIATALEIVVSNENVKSVFFNIFGGITRGDEVARGLLAAIQKTGIALPVVVRLDGTNAEEGLKLLAEGAPENVHTEETMLDAARRAVELARDGGH</sequence>
<comment type="subunit">
    <text evidence="8">Heterotetramer of two alpha and two beta subunits.</text>
</comment>
<evidence type="ECO:0000256" key="6">
    <source>
        <dbReference type="ARBA" id="ARBA00022840"/>
    </source>
</evidence>
<dbReference type="GO" id="GO:0004776">
    <property type="term" value="F:succinate-CoA ligase (GDP-forming) activity"/>
    <property type="evidence" value="ECO:0007669"/>
    <property type="project" value="RHEA"/>
</dbReference>
<comment type="catalytic activity">
    <reaction evidence="8">
        <text>GTP + succinate + CoA = succinyl-CoA + GDP + phosphate</text>
        <dbReference type="Rhea" id="RHEA:22120"/>
        <dbReference type="ChEBI" id="CHEBI:30031"/>
        <dbReference type="ChEBI" id="CHEBI:37565"/>
        <dbReference type="ChEBI" id="CHEBI:43474"/>
        <dbReference type="ChEBI" id="CHEBI:57287"/>
        <dbReference type="ChEBI" id="CHEBI:57292"/>
        <dbReference type="ChEBI" id="CHEBI:58189"/>
    </reaction>
</comment>
<dbReference type="FunFam" id="3.30.1490.20:FF:000014">
    <property type="entry name" value="Succinate--CoA ligase [ADP-forming] subunit beta"/>
    <property type="match status" value="1"/>
</dbReference>
<gene>
    <name evidence="8 10" type="primary">sucC</name>
    <name evidence="10" type="ORF">RxyAA322_05840</name>
</gene>
<dbReference type="Gene3D" id="3.30.1490.20">
    <property type="entry name" value="ATP-grasp fold, A domain"/>
    <property type="match status" value="1"/>
</dbReference>
<keyword evidence="4 8" id="KW-0479">Metal-binding</keyword>
<dbReference type="PROSITE" id="PS50975">
    <property type="entry name" value="ATP_GRASP"/>
    <property type="match status" value="1"/>
</dbReference>
<dbReference type="PIRSF" id="PIRSF001554">
    <property type="entry name" value="SucCS_beta"/>
    <property type="match status" value="1"/>
</dbReference>
<comment type="catalytic activity">
    <reaction evidence="8">
        <text>succinate + ATP + CoA = succinyl-CoA + ADP + phosphate</text>
        <dbReference type="Rhea" id="RHEA:17661"/>
        <dbReference type="ChEBI" id="CHEBI:30031"/>
        <dbReference type="ChEBI" id="CHEBI:30616"/>
        <dbReference type="ChEBI" id="CHEBI:43474"/>
        <dbReference type="ChEBI" id="CHEBI:57287"/>
        <dbReference type="ChEBI" id="CHEBI:57292"/>
        <dbReference type="ChEBI" id="CHEBI:456216"/>
        <dbReference type="EC" id="6.2.1.5"/>
    </reaction>
</comment>
<dbReference type="InterPro" id="IPR017866">
    <property type="entry name" value="Succ-CoA_synthase_bsu_CS"/>
</dbReference>
<dbReference type="Gene3D" id="3.40.50.261">
    <property type="entry name" value="Succinyl-CoA synthetase domains"/>
    <property type="match status" value="1"/>
</dbReference>
<dbReference type="Proteomes" id="UP000318065">
    <property type="component" value="Chromosome"/>
</dbReference>
<feature type="binding site" evidence="8">
    <location>
        <position position="137"/>
    </location>
    <ligand>
        <name>ATP</name>
        <dbReference type="ChEBI" id="CHEBI:30616"/>
    </ligand>
</feature>
<feature type="binding site" evidence="8">
    <location>
        <position position="234"/>
    </location>
    <ligand>
        <name>Mg(2+)</name>
        <dbReference type="ChEBI" id="CHEBI:18420"/>
    </ligand>
</feature>
<dbReference type="NCBIfam" id="NF001913">
    <property type="entry name" value="PRK00696.1"/>
    <property type="match status" value="1"/>
</dbReference>
<evidence type="ECO:0000256" key="2">
    <source>
        <dbReference type="ARBA" id="ARBA00022532"/>
    </source>
</evidence>
<keyword evidence="3 8" id="KW-0436">Ligase</keyword>
<dbReference type="EMBL" id="AP019791">
    <property type="protein sequence ID" value="BBL78730.1"/>
    <property type="molecule type" value="Genomic_DNA"/>
</dbReference>
<keyword evidence="7 8" id="KW-0460">Magnesium</keyword>
<feature type="binding site" evidence="8">
    <location>
        <position position="142"/>
    </location>
    <ligand>
        <name>ATP</name>
        <dbReference type="ChEBI" id="CHEBI:30616"/>
    </ligand>
</feature>
<dbReference type="PANTHER" id="PTHR11815:SF10">
    <property type="entry name" value="SUCCINATE--COA LIGASE [GDP-FORMING] SUBUNIT BETA, MITOCHONDRIAL"/>
    <property type="match status" value="1"/>
</dbReference>
<evidence type="ECO:0000256" key="1">
    <source>
        <dbReference type="ARBA" id="ARBA00009182"/>
    </source>
</evidence>
<dbReference type="Pfam" id="PF00549">
    <property type="entry name" value="Ligase_CoA"/>
    <property type="match status" value="1"/>
</dbReference>
<dbReference type="InterPro" id="IPR011761">
    <property type="entry name" value="ATP-grasp"/>
</dbReference>
<feature type="binding site" evidence="8">
    <location>
        <position position="134"/>
    </location>
    <ligand>
        <name>ATP</name>
        <dbReference type="ChEBI" id="CHEBI:30616"/>
    </ligand>
</feature>
<dbReference type="EC" id="6.2.1.5" evidence="8"/>
<evidence type="ECO:0000256" key="3">
    <source>
        <dbReference type="ARBA" id="ARBA00022598"/>
    </source>
</evidence>
<evidence type="ECO:0000256" key="8">
    <source>
        <dbReference type="HAMAP-Rule" id="MF_00558"/>
    </source>
</evidence>
<protein>
    <recommendedName>
        <fullName evidence="8">Succinate--CoA ligase [ADP-forming] subunit beta</fullName>
        <ecNumber evidence="8">6.2.1.5</ecNumber>
    </recommendedName>
    <alternativeName>
        <fullName evidence="8">Succinyl-CoA synthetase subunit beta</fullName>
        <shortName evidence="8">SCS-beta</shortName>
    </alternativeName>
</protein>
<evidence type="ECO:0000313" key="11">
    <source>
        <dbReference type="Proteomes" id="UP000318065"/>
    </source>
</evidence>
<dbReference type="InterPro" id="IPR013815">
    <property type="entry name" value="ATP_grasp_subdomain_1"/>
</dbReference>
<dbReference type="SUPFAM" id="SSF52210">
    <property type="entry name" value="Succinyl-CoA synthetase domains"/>
    <property type="match status" value="1"/>
</dbReference>
<dbReference type="FunFam" id="3.30.470.20:FF:000002">
    <property type="entry name" value="Succinate--CoA ligase [ADP-forming] subunit beta"/>
    <property type="match status" value="1"/>
</dbReference>
<organism evidence="10 11">
    <name type="scientific">Rubrobacter xylanophilus</name>
    <dbReference type="NCBI Taxonomy" id="49319"/>
    <lineage>
        <taxon>Bacteria</taxon>
        <taxon>Bacillati</taxon>
        <taxon>Actinomycetota</taxon>
        <taxon>Rubrobacteria</taxon>
        <taxon>Rubrobacterales</taxon>
        <taxon>Rubrobacteraceae</taxon>
        <taxon>Rubrobacter</taxon>
    </lineage>
</organism>
<feature type="binding site" evidence="8">
    <location>
        <position position="248"/>
    </location>
    <ligand>
        <name>Mg(2+)</name>
        <dbReference type="ChEBI" id="CHEBI:18420"/>
    </ligand>
</feature>
<keyword evidence="2 8" id="KW-0816">Tricarboxylic acid cycle</keyword>
<feature type="binding site" evidence="8">
    <location>
        <position position="299"/>
    </location>
    <ligand>
        <name>substrate</name>
        <note>ligand shared with subunit alpha</note>
    </ligand>
</feature>
<feature type="binding site" evidence="8">
    <location>
        <begin position="95"/>
        <end position="97"/>
    </location>
    <ligand>
        <name>ATP</name>
        <dbReference type="ChEBI" id="CHEBI:30616"/>
    </ligand>
</feature>
<evidence type="ECO:0000256" key="5">
    <source>
        <dbReference type="ARBA" id="ARBA00022741"/>
    </source>
</evidence>
<evidence type="ECO:0000256" key="7">
    <source>
        <dbReference type="ARBA" id="ARBA00022842"/>
    </source>
</evidence>
<dbReference type="AlphaFoldDB" id="A0A510HFK0"/>
<comment type="function">
    <text evidence="8">Succinyl-CoA synthetase functions in the citric acid cycle (TCA), coupling the hydrolysis of succinyl-CoA to the synthesis of either ATP or GTP and thus represents the only step of substrate-level phosphorylation in the TCA. The beta subunit provides nucleotide specificity of the enzyme and binds the substrate succinate, while the binding sites for coenzyme A and phosphate are found in the alpha subunit.</text>
</comment>
<dbReference type="InterPro" id="IPR016102">
    <property type="entry name" value="Succinyl-CoA_synth-like"/>
</dbReference>
<comment type="pathway">
    <text evidence="8">Carbohydrate metabolism; tricarboxylic acid cycle; succinate from succinyl-CoA (ligase route): step 1/1.</text>
</comment>
<dbReference type="FunFam" id="3.40.50.261:FF:000007">
    <property type="entry name" value="Succinate--CoA ligase [ADP-forming] subunit beta"/>
    <property type="match status" value="1"/>
</dbReference>
<evidence type="ECO:0000256" key="4">
    <source>
        <dbReference type="ARBA" id="ARBA00022723"/>
    </source>
</evidence>
<comment type="similarity">
    <text evidence="1 8">Belongs to the succinate/malate CoA ligase beta subunit family.</text>
</comment>
<keyword evidence="11" id="KW-1185">Reference proteome</keyword>
<dbReference type="GO" id="GO:0004775">
    <property type="term" value="F:succinate-CoA ligase (ADP-forming) activity"/>
    <property type="evidence" value="ECO:0007669"/>
    <property type="project" value="UniProtKB-UniRule"/>
</dbReference>